<evidence type="ECO:0000256" key="4">
    <source>
        <dbReference type="ARBA" id="ARBA00022692"/>
    </source>
</evidence>
<evidence type="ECO:0000256" key="1">
    <source>
        <dbReference type="ARBA" id="ARBA00004571"/>
    </source>
</evidence>
<dbReference type="RefSeq" id="WP_164032401.1">
    <property type="nucleotide sequence ID" value="NZ_JAABOQ010000004.1"/>
</dbReference>
<dbReference type="SUPFAM" id="SSF56935">
    <property type="entry name" value="Porins"/>
    <property type="match status" value="1"/>
</dbReference>
<reference evidence="8 9" key="1">
    <citation type="submission" date="2020-01" db="EMBL/GenBank/DDBJ databases">
        <title>Spongiivirga citrea KCTC 32990T.</title>
        <authorList>
            <person name="Wang G."/>
        </authorList>
    </citation>
    <scope>NUCLEOTIDE SEQUENCE [LARGE SCALE GENOMIC DNA]</scope>
    <source>
        <strain evidence="8 9">KCTC 32990</strain>
    </source>
</reference>
<dbReference type="InterPro" id="IPR005017">
    <property type="entry name" value="OMPP1/FadL/TodX"/>
</dbReference>
<comment type="caution">
    <text evidence="8">The sequence shown here is derived from an EMBL/GenBank/DDBJ whole genome shotgun (WGS) entry which is preliminary data.</text>
</comment>
<keyword evidence="5" id="KW-0732">Signal</keyword>
<keyword evidence="6" id="KW-0472">Membrane</keyword>
<comment type="similarity">
    <text evidence="2">Belongs to the OmpP1/FadL family.</text>
</comment>
<evidence type="ECO:0000256" key="5">
    <source>
        <dbReference type="ARBA" id="ARBA00022729"/>
    </source>
</evidence>
<evidence type="ECO:0000313" key="8">
    <source>
        <dbReference type="EMBL" id="NER17727.1"/>
    </source>
</evidence>
<dbReference type="Gene3D" id="2.40.160.60">
    <property type="entry name" value="Outer membrane protein transport protein (OMPP1/FadL/TodX)"/>
    <property type="match status" value="1"/>
</dbReference>
<keyword evidence="9" id="KW-1185">Reference proteome</keyword>
<name>A0A6M0CQE8_9FLAO</name>
<evidence type="ECO:0000256" key="2">
    <source>
        <dbReference type="ARBA" id="ARBA00008163"/>
    </source>
</evidence>
<keyword evidence="3" id="KW-1134">Transmembrane beta strand</keyword>
<keyword evidence="7" id="KW-0998">Cell outer membrane</keyword>
<dbReference type="GO" id="GO:0015483">
    <property type="term" value="F:long-chain fatty acid transporting porin activity"/>
    <property type="evidence" value="ECO:0007669"/>
    <property type="project" value="TreeGrafter"/>
</dbReference>
<dbReference type="Pfam" id="PF03349">
    <property type="entry name" value="Toluene_X"/>
    <property type="match status" value="1"/>
</dbReference>
<protein>
    <submittedName>
        <fullName evidence="8">Transporter</fullName>
    </submittedName>
</protein>
<dbReference type="Proteomes" id="UP000474296">
    <property type="component" value="Unassembled WGS sequence"/>
</dbReference>
<dbReference type="PANTHER" id="PTHR35093">
    <property type="entry name" value="OUTER MEMBRANE PROTEIN NMB0088-RELATED"/>
    <property type="match status" value="1"/>
</dbReference>
<dbReference type="GO" id="GO:0009279">
    <property type="term" value="C:cell outer membrane"/>
    <property type="evidence" value="ECO:0007669"/>
    <property type="project" value="UniProtKB-SubCell"/>
</dbReference>
<evidence type="ECO:0000256" key="6">
    <source>
        <dbReference type="ARBA" id="ARBA00023136"/>
    </source>
</evidence>
<comment type="subcellular location">
    <subcellularLocation>
        <location evidence="1">Cell outer membrane</location>
        <topology evidence="1">Multi-pass membrane protein</topology>
    </subcellularLocation>
</comment>
<accession>A0A6M0CQE8</accession>
<keyword evidence="4" id="KW-0812">Transmembrane</keyword>
<dbReference type="AlphaFoldDB" id="A0A6M0CQE8"/>
<dbReference type="EMBL" id="JAABOQ010000004">
    <property type="protein sequence ID" value="NER17727.1"/>
    <property type="molecule type" value="Genomic_DNA"/>
</dbReference>
<evidence type="ECO:0000313" key="9">
    <source>
        <dbReference type="Proteomes" id="UP000474296"/>
    </source>
</evidence>
<proteinExistence type="inferred from homology"/>
<organism evidence="8 9">
    <name type="scientific">Spongiivirga citrea</name>
    <dbReference type="NCBI Taxonomy" id="1481457"/>
    <lineage>
        <taxon>Bacteria</taxon>
        <taxon>Pseudomonadati</taxon>
        <taxon>Bacteroidota</taxon>
        <taxon>Flavobacteriia</taxon>
        <taxon>Flavobacteriales</taxon>
        <taxon>Flavobacteriaceae</taxon>
        <taxon>Spongiivirga</taxon>
    </lineage>
</organism>
<sequence>MKKIFFSIIATIAISTTYAQTSSDVLRFSQENLSGTARFRAMSGAFGALGGDFSATSLNPASGAVFAHSEVAGTLGNSSKVNDATYFNSLRSTTDNNFDISQAGAVFVFKSTDDNPWRKFSVGVNLDNTNDFNNQFFAATNNATLGIDRYFNELAQGVPLDLLNLRDNETLSDLYQFLGDNEGEAAQKALLAFQGFLIDPVDDNDPDNTAYNSAALYNNLDQQYTETTRGYNRKFNFNFATQYKENLYLGINLNSHVLDYEKIRRVSEINFDEASTVKEVTYEDSVFTSGTGFSLQVGAIAKVGPSLRLGASYQSPTWYRLQDETREQLTVFRTDPANASNEIQENLRPRVINLFEQYRVNTPAKLTGSIAYVFDKYGLLSFDYGRKDFGSASLRPTSDPAFQAENTAISNQFQVVNSYRIGGEIRLEEWSIRGGYHFEDSPFANEAIASDKTGFSAGLGYRFGGTRVDVSYDRTQQEFAQQLFPIGLTSVANVDNTISNINLTISWKL</sequence>
<gene>
    <name evidence="8" type="ORF">GWK10_10935</name>
</gene>
<evidence type="ECO:0000256" key="7">
    <source>
        <dbReference type="ARBA" id="ARBA00023237"/>
    </source>
</evidence>
<evidence type="ECO:0000256" key="3">
    <source>
        <dbReference type="ARBA" id="ARBA00022452"/>
    </source>
</evidence>
<dbReference type="PANTHER" id="PTHR35093:SF8">
    <property type="entry name" value="OUTER MEMBRANE PROTEIN NMB0088-RELATED"/>
    <property type="match status" value="1"/>
</dbReference>